<feature type="domain" description="PAS" evidence="6">
    <location>
        <begin position="224"/>
        <end position="275"/>
    </location>
</feature>
<dbReference type="InterPro" id="IPR007891">
    <property type="entry name" value="CHASE3"/>
</dbReference>
<dbReference type="Gene3D" id="1.20.5.1930">
    <property type="match status" value="1"/>
</dbReference>
<dbReference type="InterPro" id="IPR036890">
    <property type="entry name" value="HATPase_C_sf"/>
</dbReference>
<dbReference type="CDD" id="cd00130">
    <property type="entry name" value="PAS"/>
    <property type="match status" value="2"/>
</dbReference>
<dbReference type="InterPro" id="IPR000014">
    <property type="entry name" value="PAS"/>
</dbReference>
<dbReference type="InterPro" id="IPR003594">
    <property type="entry name" value="HATPase_dom"/>
</dbReference>
<keyword evidence="1" id="KW-0808">Transferase</keyword>
<keyword evidence="9" id="KW-1185">Reference proteome</keyword>
<feature type="domain" description="PAC" evidence="7">
    <location>
        <begin position="436"/>
        <end position="489"/>
    </location>
</feature>
<dbReference type="GO" id="GO:0046983">
    <property type="term" value="F:protein dimerization activity"/>
    <property type="evidence" value="ECO:0007669"/>
    <property type="project" value="InterPro"/>
</dbReference>
<dbReference type="Gene3D" id="3.30.450.20">
    <property type="entry name" value="PAS domain"/>
    <property type="match status" value="2"/>
</dbReference>
<gene>
    <name evidence="8" type="ORF">ESA94_10910</name>
</gene>
<evidence type="ECO:0000259" key="5">
    <source>
        <dbReference type="PROSITE" id="PS50109"/>
    </source>
</evidence>
<name>A0A4Q1CJZ2_9BACT</name>
<dbReference type="Pfam" id="PF13426">
    <property type="entry name" value="PAS_9"/>
    <property type="match status" value="1"/>
</dbReference>
<dbReference type="SMART" id="SM00091">
    <property type="entry name" value="PAS"/>
    <property type="match status" value="2"/>
</dbReference>
<dbReference type="PROSITE" id="PS50109">
    <property type="entry name" value="HIS_KIN"/>
    <property type="match status" value="1"/>
</dbReference>
<accession>A0A4Q1CJZ2</accession>
<evidence type="ECO:0000259" key="6">
    <source>
        <dbReference type="PROSITE" id="PS50112"/>
    </source>
</evidence>
<protein>
    <submittedName>
        <fullName evidence="8">PAS domain S-box protein</fullName>
    </submittedName>
</protein>
<dbReference type="GO" id="GO:0016020">
    <property type="term" value="C:membrane"/>
    <property type="evidence" value="ECO:0007669"/>
    <property type="project" value="InterPro"/>
</dbReference>
<dbReference type="PANTHER" id="PTHR24421">
    <property type="entry name" value="NITRATE/NITRITE SENSOR PROTEIN NARX-RELATED"/>
    <property type="match status" value="1"/>
</dbReference>
<dbReference type="SMART" id="SM00086">
    <property type="entry name" value="PAC"/>
    <property type="match status" value="2"/>
</dbReference>
<dbReference type="InterPro" id="IPR013655">
    <property type="entry name" value="PAS_fold_3"/>
</dbReference>
<dbReference type="SUPFAM" id="SSF55874">
    <property type="entry name" value="ATPase domain of HSP90 chaperone/DNA topoisomerase II/histidine kinase"/>
    <property type="match status" value="1"/>
</dbReference>
<keyword evidence="4" id="KW-0472">Membrane</keyword>
<dbReference type="Proteomes" id="UP000290204">
    <property type="component" value="Unassembled WGS sequence"/>
</dbReference>
<keyword evidence="2" id="KW-0418">Kinase</keyword>
<dbReference type="AlphaFoldDB" id="A0A4Q1CJZ2"/>
<dbReference type="InterPro" id="IPR035965">
    <property type="entry name" value="PAS-like_dom_sf"/>
</dbReference>
<dbReference type="InterPro" id="IPR000700">
    <property type="entry name" value="PAS-assoc_C"/>
</dbReference>
<feature type="domain" description="Histidine kinase" evidence="5">
    <location>
        <begin position="512"/>
        <end position="702"/>
    </location>
</feature>
<evidence type="ECO:0000313" key="8">
    <source>
        <dbReference type="EMBL" id="RXK60956.1"/>
    </source>
</evidence>
<dbReference type="InterPro" id="IPR001610">
    <property type="entry name" value="PAC"/>
</dbReference>
<dbReference type="Pfam" id="PF08447">
    <property type="entry name" value="PAS_3"/>
    <property type="match status" value="1"/>
</dbReference>
<dbReference type="Pfam" id="PF02518">
    <property type="entry name" value="HATPase_c"/>
    <property type="match status" value="1"/>
</dbReference>
<evidence type="ECO:0000259" key="7">
    <source>
        <dbReference type="PROSITE" id="PS50113"/>
    </source>
</evidence>
<keyword evidence="4" id="KW-1133">Transmembrane helix</keyword>
<sequence>MSTLVKFLSKRLFIYMLFILMGLCTISVLLYKMNEVGRETLNSIQRERTIINNATNLLSAADEMAMAGRGYYITGEQDFFEIYQRTQAALIAETDQLTRYTTQAIISTAVINHISILVHKRIAISDSVVALTAIKSRPSPEKIKQFIKEGTAFSNQLRRNIQKFTDERLQLVKTMEEENRSTAGKLQLLFAANIISLILVVVIGYNFLYKSFRARAKAEKIIQSYRQSNHFLNSLAEGVVVQNKKGYILEANTAAEQILGFTAGQMQGKSSFDQLWRTIKEDGTDFPVEQRPSMQVLTTGKPQENIIMGVYKPSGELKWIKINSHPVFSESDGTLTSVVTSFTDITESRTANEKLKQNETRMRLALDKTGDNAWEHNYETGVTWFSAANNHFLGYTAEELNETENEDKWWNNTHRDDKHLLIKNDEEYRQGIRDSHSIEYRIYHKDGSMKWVLDRGIVIERSAEGRPLLIVGTHTDISKEKLLQQKLVLQEQQKKTEIIEAVIQAQERERSEIAYELHENINQVLSSGKMMLDFVATADESTNNYITQIKKNIGEAVNEIRRISQSINPKSLELVGLSGAIDDLLGRINSDQKLSISYYTEAFDETKKYNADAELTVFRIVQEQMINIIRHSNATDVTIDLSSDDHELSLSIIDNGIGTDLSSIQKGLGFRNIVNRAEHYNGHVTIDSAPGKGCRLELHIPA</sequence>
<dbReference type="CDD" id="cd16917">
    <property type="entry name" value="HATPase_UhpB-NarQ-NarX-like"/>
    <property type="match status" value="1"/>
</dbReference>
<reference evidence="8 9" key="1">
    <citation type="submission" date="2019-01" db="EMBL/GenBank/DDBJ databases">
        <title>Lacibacter sp. strain TTM-7.</title>
        <authorList>
            <person name="Chen W.-M."/>
        </authorList>
    </citation>
    <scope>NUCLEOTIDE SEQUENCE [LARGE SCALE GENOMIC DNA]</scope>
    <source>
        <strain evidence="8 9">TTM-7</strain>
    </source>
</reference>
<evidence type="ECO:0000256" key="2">
    <source>
        <dbReference type="ARBA" id="ARBA00022777"/>
    </source>
</evidence>
<feature type="transmembrane region" description="Helical" evidence="4">
    <location>
        <begin position="188"/>
        <end position="208"/>
    </location>
</feature>
<dbReference type="SUPFAM" id="SSF55785">
    <property type="entry name" value="PYP-like sensor domain (PAS domain)"/>
    <property type="match status" value="2"/>
</dbReference>
<dbReference type="OrthoDB" id="5522855at2"/>
<evidence type="ECO:0000256" key="3">
    <source>
        <dbReference type="ARBA" id="ARBA00023012"/>
    </source>
</evidence>
<dbReference type="GO" id="GO:0000155">
    <property type="term" value="F:phosphorelay sensor kinase activity"/>
    <property type="evidence" value="ECO:0007669"/>
    <property type="project" value="InterPro"/>
</dbReference>
<dbReference type="Pfam" id="PF05227">
    <property type="entry name" value="CHASE3"/>
    <property type="match status" value="1"/>
</dbReference>
<feature type="domain" description="PAC" evidence="7">
    <location>
        <begin position="304"/>
        <end position="357"/>
    </location>
</feature>
<proteinExistence type="predicted"/>
<dbReference type="EMBL" id="SDHW01000002">
    <property type="protein sequence ID" value="RXK60956.1"/>
    <property type="molecule type" value="Genomic_DNA"/>
</dbReference>
<dbReference type="InterPro" id="IPR011712">
    <property type="entry name" value="Sig_transdc_His_kin_sub3_dim/P"/>
</dbReference>
<comment type="caution">
    <text evidence="8">The sequence shown here is derived from an EMBL/GenBank/DDBJ whole genome shotgun (WGS) entry which is preliminary data.</text>
</comment>
<dbReference type="Pfam" id="PF07730">
    <property type="entry name" value="HisKA_3"/>
    <property type="match status" value="1"/>
</dbReference>
<dbReference type="PROSITE" id="PS50112">
    <property type="entry name" value="PAS"/>
    <property type="match status" value="1"/>
</dbReference>
<organism evidence="8 9">
    <name type="scientific">Lacibacter luteus</name>
    <dbReference type="NCBI Taxonomy" id="2508719"/>
    <lineage>
        <taxon>Bacteria</taxon>
        <taxon>Pseudomonadati</taxon>
        <taxon>Bacteroidota</taxon>
        <taxon>Chitinophagia</taxon>
        <taxon>Chitinophagales</taxon>
        <taxon>Chitinophagaceae</taxon>
        <taxon>Lacibacter</taxon>
    </lineage>
</organism>
<evidence type="ECO:0000256" key="1">
    <source>
        <dbReference type="ARBA" id="ARBA00022679"/>
    </source>
</evidence>
<dbReference type="PROSITE" id="PS50113">
    <property type="entry name" value="PAC"/>
    <property type="match status" value="2"/>
</dbReference>
<evidence type="ECO:0000313" key="9">
    <source>
        <dbReference type="Proteomes" id="UP000290204"/>
    </source>
</evidence>
<dbReference type="InterPro" id="IPR050482">
    <property type="entry name" value="Sensor_HK_TwoCompSys"/>
</dbReference>
<keyword evidence="3" id="KW-0902">Two-component regulatory system</keyword>
<feature type="transmembrane region" description="Helical" evidence="4">
    <location>
        <begin position="12"/>
        <end position="31"/>
    </location>
</feature>
<dbReference type="RefSeq" id="WP_129130917.1">
    <property type="nucleotide sequence ID" value="NZ_SDHW01000002.1"/>
</dbReference>
<keyword evidence="4" id="KW-0812">Transmembrane</keyword>
<dbReference type="NCBIfam" id="TIGR00229">
    <property type="entry name" value="sensory_box"/>
    <property type="match status" value="2"/>
</dbReference>
<dbReference type="Gene3D" id="3.30.565.10">
    <property type="entry name" value="Histidine kinase-like ATPase, C-terminal domain"/>
    <property type="match status" value="1"/>
</dbReference>
<dbReference type="InterPro" id="IPR005467">
    <property type="entry name" value="His_kinase_dom"/>
</dbReference>
<evidence type="ECO:0000256" key="4">
    <source>
        <dbReference type="SAM" id="Phobius"/>
    </source>
</evidence>